<dbReference type="EMBL" id="KE747824">
    <property type="protein sequence ID" value="RMZ70652.1"/>
    <property type="molecule type" value="Genomic_DNA"/>
</dbReference>
<dbReference type="CDD" id="cd02901">
    <property type="entry name" value="Macro_Poa1p-like"/>
    <property type="match status" value="1"/>
</dbReference>
<accession>A0A3M7M853</accession>
<dbReference type="InterPro" id="IPR043472">
    <property type="entry name" value="Macro_dom-like"/>
</dbReference>
<comment type="similarity">
    <text evidence="2">Belongs to the POA1 family.</text>
</comment>
<evidence type="ECO:0000256" key="4">
    <source>
        <dbReference type="ARBA" id="ARBA00019744"/>
    </source>
</evidence>
<dbReference type="AlphaFoldDB" id="A0A3M7M853"/>
<comment type="catalytic activity">
    <reaction evidence="6">
        <text>ADP-alpha-D-ribose 1''-phosphate + H2O = ADP-D-ribose + phosphate</text>
        <dbReference type="Rhea" id="RHEA:25029"/>
        <dbReference type="ChEBI" id="CHEBI:15377"/>
        <dbReference type="ChEBI" id="CHEBI:43474"/>
        <dbReference type="ChEBI" id="CHEBI:57967"/>
        <dbReference type="ChEBI" id="CHEBI:58753"/>
        <dbReference type="EC" id="3.1.3.84"/>
    </reaction>
</comment>
<evidence type="ECO:0000259" key="8">
    <source>
        <dbReference type="SMART" id="SM00506"/>
    </source>
</evidence>
<dbReference type="SUPFAM" id="SSF52949">
    <property type="entry name" value="Macro domain-like"/>
    <property type="match status" value="1"/>
</dbReference>
<keyword evidence="10" id="KW-1185">Reference proteome</keyword>
<feature type="compositionally biased region" description="Low complexity" evidence="7">
    <location>
        <begin position="32"/>
        <end position="44"/>
    </location>
</feature>
<reference evidence="9 10" key="1">
    <citation type="journal article" date="2014" name="PLoS ONE">
        <title>De novo Genome Assembly of the Fungal Plant Pathogen Pyrenophora semeniperda.</title>
        <authorList>
            <person name="Soliai M.M."/>
            <person name="Meyer S.E."/>
            <person name="Udall J.A."/>
            <person name="Elzinga D.E."/>
            <person name="Hermansen R.A."/>
            <person name="Bodily P.M."/>
            <person name="Hart A.A."/>
            <person name="Coleman C.E."/>
        </authorList>
    </citation>
    <scope>NUCLEOTIDE SEQUENCE [LARGE SCALE GENOMIC DNA]</scope>
    <source>
        <strain evidence="9 10">CCB06</strain>
        <tissue evidence="9">Mycelium</tissue>
    </source>
</reference>
<protein>
    <recommendedName>
        <fullName evidence="4">ADP-ribose 1''-phosphate phosphatase</fullName>
        <ecNumber evidence="3">3.1.3.84</ecNumber>
    </recommendedName>
</protein>
<dbReference type="GO" id="GO:0004721">
    <property type="term" value="F:phosphoprotein phosphatase activity"/>
    <property type="evidence" value="ECO:0007669"/>
    <property type="project" value="UniProtKB-KW"/>
</dbReference>
<evidence type="ECO:0000256" key="7">
    <source>
        <dbReference type="SAM" id="MobiDB-lite"/>
    </source>
</evidence>
<evidence type="ECO:0000313" key="9">
    <source>
        <dbReference type="EMBL" id="RMZ70652.1"/>
    </source>
</evidence>
<feature type="region of interest" description="Disordered" evidence="7">
    <location>
        <begin position="1"/>
        <end position="100"/>
    </location>
</feature>
<evidence type="ECO:0000313" key="10">
    <source>
        <dbReference type="Proteomes" id="UP000265663"/>
    </source>
</evidence>
<feature type="domain" description="Macro" evidence="8">
    <location>
        <begin position="114"/>
        <end position="266"/>
    </location>
</feature>
<feature type="compositionally biased region" description="Low complexity" evidence="7">
    <location>
        <begin position="80"/>
        <end position="100"/>
    </location>
</feature>
<keyword evidence="5" id="KW-0904">Protein phosphatase</keyword>
<evidence type="ECO:0000256" key="3">
    <source>
        <dbReference type="ARBA" id="ARBA00012983"/>
    </source>
</evidence>
<organism evidence="9 10">
    <name type="scientific">Pyrenophora seminiperda CCB06</name>
    <dbReference type="NCBI Taxonomy" id="1302712"/>
    <lineage>
        <taxon>Eukaryota</taxon>
        <taxon>Fungi</taxon>
        <taxon>Dikarya</taxon>
        <taxon>Ascomycota</taxon>
        <taxon>Pezizomycotina</taxon>
        <taxon>Dothideomycetes</taxon>
        <taxon>Pleosporomycetidae</taxon>
        <taxon>Pleosporales</taxon>
        <taxon>Pleosporineae</taxon>
        <taxon>Pleosporaceae</taxon>
        <taxon>Pyrenophora</taxon>
    </lineage>
</organism>
<dbReference type="EC" id="3.1.3.84" evidence="3"/>
<dbReference type="SMART" id="SM00506">
    <property type="entry name" value="A1pp"/>
    <property type="match status" value="1"/>
</dbReference>
<keyword evidence="5" id="KW-0378">Hydrolase</keyword>
<comment type="function">
    <text evidence="1">Highly specific phosphatase involved in the metabolism of ADP-ribose 1''-phosphate (Appr1p) which is produced as a consequence of tRNA splicing.</text>
</comment>
<gene>
    <name evidence="9" type="ORF">GMOD_00000775</name>
</gene>
<feature type="compositionally biased region" description="Basic and acidic residues" evidence="7">
    <location>
        <begin position="47"/>
        <end position="58"/>
    </location>
</feature>
<evidence type="ECO:0000256" key="5">
    <source>
        <dbReference type="ARBA" id="ARBA00022912"/>
    </source>
</evidence>
<dbReference type="InterPro" id="IPR002589">
    <property type="entry name" value="Macro_dom"/>
</dbReference>
<dbReference type="OrthoDB" id="2155246at2759"/>
<dbReference type="InterPro" id="IPR050892">
    <property type="entry name" value="ADP-ribose_metab_enzymes"/>
</dbReference>
<evidence type="ECO:0000256" key="1">
    <source>
        <dbReference type="ARBA" id="ARBA00002432"/>
    </source>
</evidence>
<dbReference type="PANTHER" id="PTHR12521">
    <property type="entry name" value="PROTEIN C6ORF130"/>
    <property type="match status" value="1"/>
</dbReference>
<evidence type="ECO:0000256" key="6">
    <source>
        <dbReference type="ARBA" id="ARBA00034427"/>
    </source>
</evidence>
<feature type="compositionally biased region" description="Polar residues" evidence="7">
    <location>
        <begin position="1"/>
        <end position="11"/>
    </location>
</feature>
<dbReference type="Gene3D" id="3.40.220.10">
    <property type="entry name" value="Leucine Aminopeptidase, subunit E, domain 1"/>
    <property type="match status" value="1"/>
</dbReference>
<sequence>MSNSRNANITSYFAPKNAPSNKSKANDPANENKNNTSTTSTPNPADEPQKEAHQQEKTKGKRRLSSTNPTSEKRQDTKSTKPCTLSTPLSTPLSHTSLPKTWLLPASPTRPNLNLTYHTGPIFTAPPSTLLIHACNTHGAWGSGIALAFKQQYPLAYKIYNSFCLVTHSPKTRPVPTGTALLIPPVDGDKGHWIGCLFTSRGFGKAKDGGGVIVGNTGPAMEMLLEMVRVVGERVDGEEGGVKEVRMCRINSGKFGVPWEKSAGVLEGIRVRKGWVGSVQVWDPET</sequence>
<dbReference type="GO" id="GO:0140291">
    <property type="term" value="P:peptidyl-glutamate ADP-deribosylation"/>
    <property type="evidence" value="ECO:0007669"/>
    <property type="project" value="TreeGrafter"/>
</dbReference>
<evidence type="ECO:0000256" key="2">
    <source>
        <dbReference type="ARBA" id="ARBA00006575"/>
    </source>
</evidence>
<proteinExistence type="inferred from homology"/>
<dbReference type="Proteomes" id="UP000265663">
    <property type="component" value="Unassembled WGS sequence"/>
</dbReference>
<name>A0A3M7M853_9PLEO</name>
<dbReference type="PANTHER" id="PTHR12521:SF0">
    <property type="entry name" value="ADP-RIBOSE GLYCOHYDROLASE OARD1"/>
    <property type="match status" value="1"/>
</dbReference>